<feature type="chain" id="PRO_5047216573" evidence="1">
    <location>
        <begin position="19"/>
        <end position="412"/>
    </location>
</feature>
<evidence type="ECO:0000313" key="3">
    <source>
        <dbReference type="Proteomes" id="UP001528823"/>
    </source>
</evidence>
<proteinExistence type="predicted"/>
<keyword evidence="3" id="KW-1185">Reference proteome</keyword>
<reference evidence="2 3" key="1">
    <citation type="submission" date="2022-11" db="EMBL/GenBank/DDBJ databases">
        <title>Spartinivicinus poritis sp. nov., isolated from scleractinian coral Porites lutea.</title>
        <authorList>
            <person name="Zhang G."/>
            <person name="Cai L."/>
            <person name="Wei Q."/>
        </authorList>
    </citation>
    <scope>NUCLEOTIDE SEQUENCE [LARGE SCALE GENOMIC DNA]</scope>
    <source>
        <strain evidence="2 3">A2-2</strain>
    </source>
</reference>
<keyword evidence="1" id="KW-0732">Signal</keyword>
<name>A0ABT5U4G0_9GAMM</name>
<evidence type="ECO:0000256" key="1">
    <source>
        <dbReference type="SAM" id="SignalP"/>
    </source>
</evidence>
<gene>
    <name evidence="2" type="ORF">ORQ98_04435</name>
</gene>
<accession>A0ABT5U4G0</accession>
<organism evidence="2 3">
    <name type="scientific">Spartinivicinus poritis</name>
    <dbReference type="NCBI Taxonomy" id="2994640"/>
    <lineage>
        <taxon>Bacteria</taxon>
        <taxon>Pseudomonadati</taxon>
        <taxon>Pseudomonadota</taxon>
        <taxon>Gammaproteobacteria</taxon>
        <taxon>Oceanospirillales</taxon>
        <taxon>Zooshikellaceae</taxon>
        <taxon>Spartinivicinus</taxon>
    </lineage>
</organism>
<dbReference type="RefSeq" id="WP_274687573.1">
    <property type="nucleotide sequence ID" value="NZ_JAPMOU010000003.1"/>
</dbReference>
<comment type="caution">
    <text evidence="2">The sequence shown here is derived from an EMBL/GenBank/DDBJ whole genome shotgun (WGS) entry which is preliminary data.</text>
</comment>
<sequence length="412" mass="46625">MKKTLLTVLIIASSNSIAVPTFKSCDISINSPELGVGVLFDESCQQAYVLPPALGQATIVSTAPNANIGFCQSLQNKQETNRIISDYITDQDKKIKRNQKILQSIESRTIPSLEKKLTPLNLQSEIITSKIKSIEETRTETLKRVVTTKKKYLTCKQSSTNHEVDCKQELNIFKKERSKLVDIRHKIDTLTIKHYDNALQIKTINRQIDAEKNKAEKIKLSLHKDIDELNSLQNNIVDSYNDFAFLEGMTVGFNYNLPWQHLISEYKQLNPGIRFQAMPIKDVNFIFRNLESGVLTNEKQLPMTLSAGIPDKSTGLSVQPSIPLPPKKLSEQTINNISFYDLFAAQARFNLIGACPLVNSQGDFEEAVVKSLHNYLLPNAIFEYEVKVNYSYTSRESFLGSIIQHHVYNPLL</sequence>
<feature type="signal peptide" evidence="1">
    <location>
        <begin position="1"/>
        <end position="18"/>
    </location>
</feature>
<evidence type="ECO:0000313" key="2">
    <source>
        <dbReference type="EMBL" id="MDE1461207.1"/>
    </source>
</evidence>
<protein>
    <submittedName>
        <fullName evidence="2">Uncharacterized protein</fullName>
    </submittedName>
</protein>
<dbReference type="Proteomes" id="UP001528823">
    <property type="component" value="Unassembled WGS sequence"/>
</dbReference>
<dbReference type="EMBL" id="JAPMOU010000003">
    <property type="protein sequence ID" value="MDE1461207.1"/>
    <property type="molecule type" value="Genomic_DNA"/>
</dbReference>